<evidence type="ECO:0000259" key="5">
    <source>
        <dbReference type="PROSITE" id="PS51296"/>
    </source>
</evidence>
<dbReference type="RefSeq" id="WP_303493648.1">
    <property type="nucleotide sequence ID" value="NZ_JAHKPP010000005.1"/>
</dbReference>
<dbReference type="PROSITE" id="PS51296">
    <property type="entry name" value="RIESKE"/>
    <property type="match status" value="1"/>
</dbReference>
<dbReference type="InterPro" id="IPR017941">
    <property type="entry name" value="Rieske_2Fe-2S"/>
</dbReference>
<evidence type="ECO:0000256" key="3">
    <source>
        <dbReference type="ARBA" id="ARBA00023004"/>
    </source>
</evidence>
<keyword evidence="2" id="KW-0479">Metal-binding</keyword>
<dbReference type="InterPro" id="IPR036922">
    <property type="entry name" value="Rieske_2Fe-2S_sf"/>
</dbReference>
<keyword evidence="3" id="KW-0408">Iron</keyword>
<evidence type="ECO:0000256" key="4">
    <source>
        <dbReference type="ARBA" id="ARBA00023014"/>
    </source>
</evidence>
<evidence type="ECO:0000256" key="2">
    <source>
        <dbReference type="ARBA" id="ARBA00022723"/>
    </source>
</evidence>
<comment type="caution">
    <text evidence="6">The sequence shown here is derived from an EMBL/GenBank/DDBJ whole genome shotgun (WGS) entry which is preliminary data.</text>
</comment>
<dbReference type="GO" id="GO:0051537">
    <property type="term" value="F:2 iron, 2 sulfur cluster binding"/>
    <property type="evidence" value="ECO:0007669"/>
    <property type="project" value="UniProtKB-KW"/>
</dbReference>
<dbReference type="Proteomes" id="UP001169760">
    <property type="component" value="Unassembled WGS sequence"/>
</dbReference>
<dbReference type="CDD" id="cd03467">
    <property type="entry name" value="Rieske"/>
    <property type="match status" value="1"/>
</dbReference>
<protein>
    <submittedName>
        <fullName evidence="6">Rieske 2Fe-2S domain-containing protein</fullName>
    </submittedName>
</protein>
<keyword evidence="4" id="KW-0411">Iron-sulfur</keyword>
<organism evidence="6 7">
    <name type="scientific">Saccharophagus degradans</name>
    <dbReference type="NCBI Taxonomy" id="86304"/>
    <lineage>
        <taxon>Bacteria</taxon>
        <taxon>Pseudomonadati</taxon>
        <taxon>Pseudomonadota</taxon>
        <taxon>Gammaproteobacteria</taxon>
        <taxon>Cellvibrionales</taxon>
        <taxon>Cellvibrionaceae</taxon>
        <taxon>Saccharophagus</taxon>
    </lineage>
</organism>
<feature type="domain" description="Rieske" evidence="5">
    <location>
        <begin position="4"/>
        <end position="102"/>
    </location>
</feature>
<name>A0AAW7XCL0_9GAMM</name>
<gene>
    <name evidence="6" type="ORF">Q4521_17365</name>
</gene>
<dbReference type="GO" id="GO:0046872">
    <property type="term" value="F:metal ion binding"/>
    <property type="evidence" value="ECO:0007669"/>
    <property type="project" value="UniProtKB-KW"/>
</dbReference>
<keyword evidence="1" id="KW-0001">2Fe-2S</keyword>
<evidence type="ECO:0000256" key="1">
    <source>
        <dbReference type="ARBA" id="ARBA00022714"/>
    </source>
</evidence>
<accession>A0AAW7XCL0</accession>
<evidence type="ECO:0000313" key="7">
    <source>
        <dbReference type="Proteomes" id="UP001169760"/>
    </source>
</evidence>
<dbReference type="EMBL" id="JAUOPB010000013">
    <property type="protein sequence ID" value="MDO6424258.1"/>
    <property type="molecule type" value="Genomic_DNA"/>
</dbReference>
<proteinExistence type="predicted"/>
<dbReference type="Gene3D" id="2.102.10.10">
    <property type="entry name" value="Rieske [2Fe-2S] iron-sulphur domain"/>
    <property type="match status" value="1"/>
</dbReference>
<evidence type="ECO:0000313" key="6">
    <source>
        <dbReference type="EMBL" id="MDO6424258.1"/>
    </source>
</evidence>
<sequence length="104" mass="11378">MAFVALEKLSVLQEGYKKAFKVNGVDLLLIHHDDQTVLIENRCPHMDVPLVTGTLIYPSAIRCRAHGIEFNLKTGEAGGPLAGTLECLKKYPLAYEGNQVGVDL</sequence>
<dbReference type="AlphaFoldDB" id="A0AAW7XCL0"/>
<dbReference type="SUPFAM" id="SSF50022">
    <property type="entry name" value="ISP domain"/>
    <property type="match status" value="1"/>
</dbReference>
<dbReference type="Pfam" id="PF00355">
    <property type="entry name" value="Rieske"/>
    <property type="match status" value="1"/>
</dbReference>
<reference evidence="6" key="1">
    <citation type="submission" date="2023-07" db="EMBL/GenBank/DDBJ databases">
        <title>Genome content predicts the carbon catabolic preferences of heterotrophic bacteria.</title>
        <authorList>
            <person name="Gralka M."/>
        </authorList>
    </citation>
    <scope>NUCLEOTIDE SEQUENCE</scope>
    <source>
        <strain evidence="6">I3M17_2</strain>
    </source>
</reference>